<dbReference type="Proteomes" id="UP001272052">
    <property type="component" value="Unassembled WGS sequence"/>
</dbReference>
<organism evidence="2 3">
    <name type="scientific">Methanimicrococcus hacksteinii</name>
    <dbReference type="NCBI Taxonomy" id="3028293"/>
    <lineage>
        <taxon>Archaea</taxon>
        <taxon>Methanobacteriati</taxon>
        <taxon>Methanobacteriota</taxon>
        <taxon>Stenosarchaea group</taxon>
        <taxon>Methanomicrobia</taxon>
        <taxon>Methanosarcinales</taxon>
        <taxon>Methanosarcinaceae</taxon>
        <taxon>Methanimicrococcus</taxon>
    </lineage>
</organism>
<protein>
    <recommendedName>
        <fullName evidence="1">Tetrapyrrole biosynthesis uroporphyrinogen III synthase domain-containing protein</fullName>
    </recommendedName>
</protein>
<dbReference type="Pfam" id="PF02602">
    <property type="entry name" value="HEM4"/>
    <property type="match status" value="1"/>
</dbReference>
<dbReference type="NCBIfam" id="NF004587">
    <property type="entry name" value="PRK05928.2-5"/>
    <property type="match status" value="1"/>
</dbReference>
<dbReference type="SUPFAM" id="SSF69618">
    <property type="entry name" value="HemD-like"/>
    <property type="match status" value="1"/>
</dbReference>
<dbReference type="InterPro" id="IPR003754">
    <property type="entry name" value="4pyrrol_synth_uPrphyn_synth"/>
</dbReference>
<name>A0ABU3VQ79_9EURY</name>
<dbReference type="PANTHER" id="PTHR40082">
    <property type="entry name" value="BLR5956 PROTEIN"/>
    <property type="match status" value="1"/>
</dbReference>
<comment type="caution">
    <text evidence="2">The sequence shown here is derived from an EMBL/GenBank/DDBJ whole genome shotgun (WGS) entry which is preliminary data.</text>
</comment>
<sequence>MEKKPVLAIMRPETYTDASEDAAAAAGFQPFSVPVVTLKGMKDEAFDGFAQRVLSQKTDLVIFTSANGIEYTLKNLDGVGEKDFLEALKKVPIAAIGPTTRKKLESCGLQSSMMPGEYSSEGLVSDLGKDVSGKVIDIPRSFYGSEVLVKGLEDAGAVVYQTHVYTLDVPEGALQEELIEKVLAGEIDAFAFTSTMMVKNFMALADKNGDRDEVIERLNEAIVGAIGYPTAQTVESFGVNVDVVPDEFTFEALVEAMKERITHI</sequence>
<dbReference type="Gene3D" id="3.40.50.10090">
    <property type="match status" value="2"/>
</dbReference>
<reference evidence="2 3" key="1">
    <citation type="submission" date="2023-06" db="EMBL/GenBank/DDBJ databases">
        <title>Genome sequence of Methanimicrococcus sp. At1.</title>
        <authorList>
            <person name="Protasov E."/>
            <person name="Platt K."/>
            <person name="Poehlein A."/>
            <person name="Daniel R."/>
            <person name="Brune A."/>
        </authorList>
    </citation>
    <scope>NUCLEOTIDE SEQUENCE [LARGE SCALE GENOMIC DNA]</scope>
    <source>
        <strain evidence="2 3">At1</strain>
    </source>
</reference>
<gene>
    <name evidence="2" type="ORF">MmiAt1_11470</name>
</gene>
<dbReference type="PANTHER" id="PTHR40082:SF1">
    <property type="entry name" value="BLR5956 PROTEIN"/>
    <property type="match status" value="1"/>
</dbReference>
<dbReference type="InterPro" id="IPR036108">
    <property type="entry name" value="4pyrrol_syn_uPrphyn_synt_sf"/>
</dbReference>
<evidence type="ECO:0000313" key="3">
    <source>
        <dbReference type="Proteomes" id="UP001272052"/>
    </source>
</evidence>
<accession>A0ABU3VQ79</accession>
<evidence type="ECO:0000259" key="1">
    <source>
        <dbReference type="Pfam" id="PF02602"/>
    </source>
</evidence>
<dbReference type="RefSeq" id="WP_318785982.1">
    <property type="nucleotide sequence ID" value="NZ_JAWDKC010000019.1"/>
</dbReference>
<dbReference type="InterPro" id="IPR039793">
    <property type="entry name" value="UROS/Hem4"/>
</dbReference>
<keyword evidence="3" id="KW-1185">Reference proteome</keyword>
<feature type="domain" description="Tetrapyrrole biosynthesis uroporphyrinogen III synthase" evidence="1">
    <location>
        <begin position="22"/>
        <end position="255"/>
    </location>
</feature>
<dbReference type="EMBL" id="JAWDKC010000019">
    <property type="protein sequence ID" value="MDV0445563.1"/>
    <property type="molecule type" value="Genomic_DNA"/>
</dbReference>
<evidence type="ECO:0000313" key="2">
    <source>
        <dbReference type="EMBL" id="MDV0445563.1"/>
    </source>
</evidence>
<proteinExistence type="predicted"/>
<dbReference type="CDD" id="cd06578">
    <property type="entry name" value="HemD"/>
    <property type="match status" value="1"/>
</dbReference>